<feature type="signal peptide" evidence="1">
    <location>
        <begin position="1"/>
        <end position="25"/>
    </location>
</feature>
<gene>
    <name evidence="3" type="ORF">ACFFGN_20310</name>
</gene>
<dbReference type="EMBL" id="JBHLTC010000026">
    <property type="protein sequence ID" value="MFC0626434.1"/>
    <property type="molecule type" value="Genomic_DNA"/>
</dbReference>
<protein>
    <recommendedName>
        <fullName evidence="2">PLL-like beta propeller domain-containing protein</fullName>
    </recommendedName>
</protein>
<dbReference type="Proteomes" id="UP001589890">
    <property type="component" value="Unassembled WGS sequence"/>
</dbReference>
<dbReference type="CDD" id="cd22954">
    <property type="entry name" value="PLL_lectin"/>
    <property type="match status" value="1"/>
</dbReference>
<feature type="chain" id="PRO_5046476735" description="PLL-like beta propeller domain-containing protein" evidence="1">
    <location>
        <begin position="26"/>
        <end position="707"/>
    </location>
</feature>
<feature type="domain" description="PLL-like beta propeller" evidence="2">
    <location>
        <begin position="586"/>
        <end position="706"/>
    </location>
</feature>
<dbReference type="SUPFAM" id="SSF89372">
    <property type="entry name" value="Fucose-specific lectin"/>
    <property type="match status" value="3"/>
</dbReference>
<sequence length="707" mass="75541">MRARLHRILLCATILTCQLLLPTHAGVTAGDETWNPSTATHAGIPTPAGAGPYYQYAPSVVQLSPTERMAYYCANRVPGQVWDHIGANKGTKQADGSYAWSQISFPLDPQRAGTPSWASRHICDPEVVRGSFRLGGHTYGWAMFFLGYPDTDRYPTEDAINVIGVAYADSPEGPWRIAPRALLDRGTEGPVSEWGIGQPSATSVDGGGKVLLFYSGLNTLARREVDLSNADSPQLGSRVWVPSDGLTPEPGGGVWLHNASFVYDPARDEFFVSRDTGPGNDRVQQHTEIARIPGAAIWSGTGTWSVVGQVTSCLSGYPYNHNSGIVRNAYGMLADELDVYFATEPTGGGFWSYRLWQARSPLSFVSGSKPEVIAQQDGKLSVFGHTANRCEANVWSSTQTTTEYGGWQRFGASPAGRPVASRQPDGRVVLFSRAADSTIWFNRQAEPNGAFPGWTQLPGSSAAAGDPVVTRTQDGRLAVAIRRNEAPGSRVYLNVQQAANGSFASTWQDLGASPAGQPVFGTNADGSLVLFARAADGSIWFNPQVAPNGSAWGGWRVITGPTFDGDPTIARQADGRLVVAARRWEGTASIVYVNTQTAANAAGFSATWTSLGASPANDPVLISQAEGRLALVSRAADGSVWWSHQLSANGGFGGWSSLGGSAGSDPVASLRSDQRLDIVIRQPDGRVFHRLQTAPGSPTFTDWQPLR</sequence>
<comment type="caution">
    <text evidence="3">The sequence shown here is derived from an EMBL/GenBank/DDBJ whole genome shotgun (WGS) entry which is preliminary data.</text>
</comment>
<accession>A0ABV6QP66</accession>
<dbReference type="Pfam" id="PF26607">
    <property type="entry name" value="DUF8189"/>
    <property type="match status" value="2"/>
</dbReference>
<evidence type="ECO:0000259" key="2">
    <source>
        <dbReference type="Pfam" id="PF26607"/>
    </source>
</evidence>
<keyword evidence="1" id="KW-0732">Signal</keyword>
<name>A0ABV6QP66_9ACTN</name>
<reference evidence="3 4" key="1">
    <citation type="submission" date="2024-09" db="EMBL/GenBank/DDBJ databases">
        <authorList>
            <person name="Sun Q."/>
            <person name="Mori K."/>
        </authorList>
    </citation>
    <scope>NUCLEOTIDE SEQUENCE [LARGE SCALE GENOMIC DNA]</scope>
    <source>
        <strain evidence="3 4">CGMCC 1.15906</strain>
    </source>
</reference>
<evidence type="ECO:0000313" key="4">
    <source>
        <dbReference type="Proteomes" id="UP001589890"/>
    </source>
</evidence>
<dbReference type="InterPro" id="IPR058502">
    <property type="entry name" value="PLL-like_beta-prop"/>
</dbReference>
<dbReference type="InterPro" id="IPR023296">
    <property type="entry name" value="Glyco_hydro_beta-prop_sf"/>
</dbReference>
<evidence type="ECO:0000313" key="3">
    <source>
        <dbReference type="EMBL" id="MFC0626434.1"/>
    </source>
</evidence>
<feature type="domain" description="PLL-like beta propeller" evidence="2">
    <location>
        <begin position="372"/>
        <end position="582"/>
    </location>
</feature>
<evidence type="ECO:0000256" key="1">
    <source>
        <dbReference type="SAM" id="SignalP"/>
    </source>
</evidence>
<dbReference type="RefSeq" id="WP_380049939.1">
    <property type="nucleotide sequence ID" value="NZ_JBHLTC010000026.1"/>
</dbReference>
<proteinExistence type="predicted"/>
<organism evidence="3 4">
    <name type="scientific">Kribbella deserti</name>
    <dbReference type="NCBI Taxonomy" id="1926257"/>
    <lineage>
        <taxon>Bacteria</taxon>
        <taxon>Bacillati</taxon>
        <taxon>Actinomycetota</taxon>
        <taxon>Actinomycetes</taxon>
        <taxon>Propionibacteriales</taxon>
        <taxon>Kribbellaceae</taxon>
        <taxon>Kribbella</taxon>
    </lineage>
</organism>
<dbReference type="Gene3D" id="2.115.10.20">
    <property type="entry name" value="Glycosyl hydrolase domain, family 43"/>
    <property type="match status" value="1"/>
</dbReference>
<keyword evidence="4" id="KW-1185">Reference proteome</keyword>